<accession>A0AC58TGQ4</accession>
<reference evidence="2" key="2">
    <citation type="submission" date="2025-08" db="UniProtKB">
        <authorList>
            <consortium name="RefSeq"/>
        </authorList>
    </citation>
    <scope>IDENTIFICATION</scope>
    <source>
        <tissue evidence="2">Leaf</tissue>
    </source>
</reference>
<dbReference type="Proteomes" id="UP000790787">
    <property type="component" value="Chromosome 20"/>
</dbReference>
<keyword evidence="1" id="KW-1185">Reference proteome</keyword>
<gene>
    <name evidence="2" type="primary">LOC142174485</name>
</gene>
<evidence type="ECO:0000313" key="2">
    <source>
        <dbReference type="RefSeq" id="XP_075096386.1"/>
    </source>
</evidence>
<dbReference type="RefSeq" id="XP_075096386.1">
    <property type="nucleotide sequence ID" value="XM_075240285.1"/>
</dbReference>
<proteinExistence type="predicted"/>
<protein>
    <submittedName>
        <fullName evidence="2">Mitochondrial protein AtMg01250</fullName>
    </submittedName>
</protein>
<evidence type="ECO:0000313" key="1">
    <source>
        <dbReference type="Proteomes" id="UP000790787"/>
    </source>
</evidence>
<name>A0AC58TGQ4_TOBAC</name>
<organism evidence="1 2">
    <name type="scientific">Nicotiana tabacum</name>
    <name type="common">Common tobacco</name>
    <dbReference type="NCBI Taxonomy" id="4097"/>
    <lineage>
        <taxon>Eukaryota</taxon>
        <taxon>Viridiplantae</taxon>
        <taxon>Streptophyta</taxon>
        <taxon>Embryophyta</taxon>
        <taxon>Tracheophyta</taxon>
        <taxon>Spermatophyta</taxon>
        <taxon>Magnoliopsida</taxon>
        <taxon>eudicotyledons</taxon>
        <taxon>Gunneridae</taxon>
        <taxon>Pentapetalae</taxon>
        <taxon>asterids</taxon>
        <taxon>lamiids</taxon>
        <taxon>Solanales</taxon>
        <taxon>Solanaceae</taxon>
        <taxon>Nicotianoideae</taxon>
        <taxon>Nicotianeae</taxon>
        <taxon>Nicotiana</taxon>
    </lineage>
</organism>
<sequence length="109" mass="12133">MLACVKIVSYSIIINVEPSEPFPAAKGLRQGDPMPPFLFAIAIEYLSRCLNGLKKKCIFKYRPKCSKIGITHLSFADDLLLFARGDMSSVTQLQQCLNQFYEASGLKAN</sequence>
<reference evidence="1" key="1">
    <citation type="journal article" date="2014" name="Nat. Commun.">
        <title>The tobacco genome sequence and its comparison with those of tomato and potato.</title>
        <authorList>
            <person name="Sierro N."/>
            <person name="Battey J.N."/>
            <person name="Ouadi S."/>
            <person name="Bakaher N."/>
            <person name="Bovet L."/>
            <person name="Willig A."/>
            <person name="Goepfert S."/>
            <person name="Peitsch M.C."/>
            <person name="Ivanov N.V."/>
        </authorList>
    </citation>
    <scope>NUCLEOTIDE SEQUENCE [LARGE SCALE GENOMIC DNA]</scope>
</reference>